<keyword evidence="6" id="KW-1185">Reference proteome</keyword>
<keyword evidence="3" id="KW-0804">Transcription</keyword>
<dbReference type="PROSITE" id="PS01124">
    <property type="entry name" value="HTH_ARAC_FAMILY_2"/>
    <property type="match status" value="1"/>
</dbReference>
<dbReference type="InterPro" id="IPR053142">
    <property type="entry name" value="PchR_regulatory_protein"/>
</dbReference>
<dbReference type="EMBL" id="JAHSPG010000004">
    <property type="protein sequence ID" value="MBV4357325.1"/>
    <property type="molecule type" value="Genomic_DNA"/>
</dbReference>
<dbReference type="PROSITE" id="PS00041">
    <property type="entry name" value="HTH_ARAC_FAMILY_1"/>
    <property type="match status" value="1"/>
</dbReference>
<evidence type="ECO:0000256" key="3">
    <source>
        <dbReference type="ARBA" id="ARBA00023163"/>
    </source>
</evidence>
<dbReference type="PANTHER" id="PTHR47893:SF1">
    <property type="entry name" value="REGULATORY PROTEIN PCHR"/>
    <property type="match status" value="1"/>
</dbReference>
<feature type="domain" description="HTH araC/xylS-type" evidence="4">
    <location>
        <begin position="226"/>
        <end position="324"/>
    </location>
</feature>
<evidence type="ECO:0000256" key="2">
    <source>
        <dbReference type="ARBA" id="ARBA00023125"/>
    </source>
</evidence>
<dbReference type="SMART" id="SM00342">
    <property type="entry name" value="HTH_ARAC"/>
    <property type="match status" value="1"/>
</dbReference>
<gene>
    <name evidence="5" type="ORF">KTO63_09220</name>
</gene>
<comment type="caution">
    <text evidence="5">The sequence shown here is derived from an EMBL/GenBank/DDBJ whole genome shotgun (WGS) entry which is preliminary data.</text>
</comment>
<dbReference type="Pfam" id="PF12833">
    <property type="entry name" value="HTH_18"/>
    <property type="match status" value="1"/>
</dbReference>
<evidence type="ECO:0000259" key="4">
    <source>
        <dbReference type="PROSITE" id="PS01124"/>
    </source>
</evidence>
<protein>
    <submittedName>
        <fullName evidence="5">AraC family transcriptional regulator</fullName>
    </submittedName>
</protein>
<reference evidence="5" key="1">
    <citation type="submission" date="2021-06" db="EMBL/GenBank/DDBJ databases">
        <authorList>
            <person name="Huq M.A."/>
        </authorList>
    </citation>
    <scope>NUCLEOTIDE SEQUENCE</scope>
    <source>
        <strain evidence="5">MAH-26</strain>
    </source>
</reference>
<evidence type="ECO:0000313" key="6">
    <source>
        <dbReference type="Proteomes" id="UP000812270"/>
    </source>
</evidence>
<name>A0A9E2SCE4_9BACT</name>
<dbReference type="RefSeq" id="WP_217790968.1">
    <property type="nucleotide sequence ID" value="NZ_JAHSPG010000004.1"/>
</dbReference>
<dbReference type="AlphaFoldDB" id="A0A9E2SCE4"/>
<keyword evidence="2" id="KW-0238">DNA-binding</keyword>
<organism evidence="5 6">
    <name type="scientific">Pinibacter aurantiacus</name>
    <dbReference type="NCBI Taxonomy" id="2851599"/>
    <lineage>
        <taxon>Bacteria</taxon>
        <taxon>Pseudomonadati</taxon>
        <taxon>Bacteroidota</taxon>
        <taxon>Chitinophagia</taxon>
        <taxon>Chitinophagales</taxon>
        <taxon>Chitinophagaceae</taxon>
        <taxon>Pinibacter</taxon>
    </lineage>
</organism>
<dbReference type="Proteomes" id="UP000812270">
    <property type="component" value="Unassembled WGS sequence"/>
</dbReference>
<dbReference type="InterPro" id="IPR018060">
    <property type="entry name" value="HTH_AraC"/>
</dbReference>
<evidence type="ECO:0000313" key="5">
    <source>
        <dbReference type="EMBL" id="MBV4357325.1"/>
    </source>
</evidence>
<dbReference type="GO" id="GO:0003700">
    <property type="term" value="F:DNA-binding transcription factor activity"/>
    <property type="evidence" value="ECO:0007669"/>
    <property type="project" value="InterPro"/>
</dbReference>
<evidence type="ECO:0000256" key="1">
    <source>
        <dbReference type="ARBA" id="ARBA00023015"/>
    </source>
</evidence>
<sequence length="324" mass="37425">MIRLYSDVYGQLMLSPKMLNGYVGDILPGSEPLSYNGEAGEILIQQRFFDNFSFFCAYFLFNQKSKVTIDHTGFTFQYLLGKEETFNTHIQGAGKFLIRKEHFILVQDPLKQASFVFEKGKNYFAIGSSFGLDFIEMFLEEFIALKKNLRRLKENKPFAVTKSPRFAPRKIMDVLYEIIHCPFSGQLGNTFMENKIEELFMLLLSEAFNKPEKQISLSEEQQEALHEARRIILEDISKHFLLKDISRKIHLNLHALKKGFKQLFGKNAYDYLIEARLHEAKKLLAETDKPIKEIGAMVGYSRPSSFGAAFTKYFGYPPASVRKK</sequence>
<dbReference type="GO" id="GO:0043565">
    <property type="term" value="F:sequence-specific DNA binding"/>
    <property type="evidence" value="ECO:0007669"/>
    <property type="project" value="InterPro"/>
</dbReference>
<accession>A0A9E2SCE4</accession>
<dbReference type="InterPro" id="IPR018062">
    <property type="entry name" value="HTH_AraC-typ_CS"/>
</dbReference>
<keyword evidence="1" id="KW-0805">Transcription regulation</keyword>
<dbReference type="PANTHER" id="PTHR47893">
    <property type="entry name" value="REGULATORY PROTEIN PCHR"/>
    <property type="match status" value="1"/>
</dbReference>
<proteinExistence type="predicted"/>